<dbReference type="InterPro" id="IPR011335">
    <property type="entry name" value="Restrct_endonuc-II-like"/>
</dbReference>
<keyword evidence="4" id="KW-1185">Reference proteome</keyword>
<dbReference type="PANTHER" id="PTHR36558">
    <property type="entry name" value="GLR1098 PROTEIN"/>
    <property type="match status" value="1"/>
</dbReference>
<dbReference type="InterPro" id="IPR008538">
    <property type="entry name" value="Uma2"/>
</dbReference>
<gene>
    <name evidence="2" type="ORF">DEACI_0237</name>
    <name evidence="3" type="ORF">DEACI_0927</name>
</gene>
<dbReference type="Pfam" id="PF05685">
    <property type="entry name" value="Uma2"/>
    <property type="match status" value="1"/>
</dbReference>
<dbReference type="GO" id="GO:0004519">
    <property type="term" value="F:endonuclease activity"/>
    <property type="evidence" value="ECO:0007669"/>
    <property type="project" value="UniProtKB-KW"/>
</dbReference>
<keyword evidence="2" id="KW-0255">Endonuclease</keyword>
<organism evidence="2">
    <name type="scientific">Acididesulfobacillus acetoxydans</name>
    <dbReference type="NCBI Taxonomy" id="1561005"/>
    <lineage>
        <taxon>Bacteria</taxon>
        <taxon>Bacillati</taxon>
        <taxon>Bacillota</taxon>
        <taxon>Clostridia</taxon>
        <taxon>Eubacteriales</taxon>
        <taxon>Peptococcaceae</taxon>
        <taxon>Acididesulfobacillus</taxon>
    </lineage>
</organism>
<dbReference type="AlphaFoldDB" id="A0A8S0WVI2"/>
<proteinExistence type="predicted"/>
<dbReference type="RefSeq" id="WP_240983392.1">
    <property type="nucleotide sequence ID" value="NZ_CDGJ01000028.1"/>
</dbReference>
<evidence type="ECO:0000313" key="3">
    <source>
        <dbReference type="EMBL" id="CEJ06479.1"/>
    </source>
</evidence>
<dbReference type="CDD" id="cd06260">
    <property type="entry name" value="DUF820-like"/>
    <property type="match status" value="1"/>
</dbReference>
<keyword evidence="2" id="KW-0540">Nuclease</keyword>
<dbReference type="PANTHER" id="PTHR36558:SF1">
    <property type="entry name" value="RESTRICTION ENDONUCLEASE DOMAIN-CONTAINING PROTEIN-RELATED"/>
    <property type="match status" value="1"/>
</dbReference>
<dbReference type="Proteomes" id="UP001071230">
    <property type="component" value="Unassembled WGS sequence"/>
</dbReference>
<sequence length="196" mass="22736">MPIPNEQREYTFEDYLNWPEDERWEIIDGIAYCQATPSPVHQNISMNLSRILSNYFLDKECKVFAAPFTVRLPMKEGQTDEKKNNRIVKPDLSVICDKGRLDKNGYSGAPTLIVEIVSRSSAKKDNIIKVSKYEQAGVKEYWIVTPETETIMSYVLDEHGEFPRPEMYVLGEDEEIVSKVFTDLTIKLENIFETWI</sequence>
<dbReference type="EMBL" id="CDGJ01000028">
    <property type="protein sequence ID" value="CEJ06479.1"/>
    <property type="molecule type" value="Genomic_DNA"/>
</dbReference>
<protein>
    <submittedName>
        <fullName evidence="3">Endonuclease, Uma2 (Restriction endonuclease fold)</fullName>
    </submittedName>
    <submittedName>
        <fullName evidence="2">Restriction endonuclease type II-like</fullName>
    </submittedName>
</protein>
<dbReference type="Proteomes" id="UP000836597">
    <property type="component" value="Chromosome"/>
</dbReference>
<feature type="domain" description="Putative restriction endonuclease" evidence="1">
    <location>
        <begin position="12"/>
        <end position="187"/>
    </location>
</feature>
<accession>A0A8S0WVI2</accession>
<evidence type="ECO:0000259" key="1">
    <source>
        <dbReference type="Pfam" id="PF05685"/>
    </source>
</evidence>
<dbReference type="InterPro" id="IPR012296">
    <property type="entry name" value="Nuclease_put_TT1808"/>
</dbReference>
<dbReference type="SUPFAM" id="SSF52980">
    <property type="entry name" value="Restriction endonuclease-like"/>
    <property type="match status" value="1"/>
</dbReference>
<reference evidence="2" key="2">
    <citation type="submission" date="2020-01" db="EMBL/GenBank/DDBJ databases">
        <authorList>
            <person name="Hornung B."/>
        </authorList>
    </citation>
    <scope>NUCLEOTIDE SEQUENCE</scope>
    <source>
        <strain evidence="2">PacBioINE</strain>
    </source>
</reference>
<name>A0A8S0WVI2_9FIRM</name>
<reference evidence="3" key="1">
    <citation type="submission" date="2014-11" db="EMBL/GenBank/DDBJ databases">
        <authorList>
            <person name="Hornung B.V."/>
        </authorList>
    </citation>
    <scope>NUCLEOTIDE SEQUENCE</scope>
    <source>
        <strain evidence="3">INE</strain>
    </source>
</reference>
<dbReference type="Gene3D" id="3.90.1570.10">
    <property type="entry name" value="tt1808, chain A"/>
    <property type="match status" value="1"/>
</dbReference>
<dbReference type="KEGG" id="aacx:DEACI_0237"/>
<evidence type="ECO:0000313" key="2">
    <source>
        <dbReference type="EMBL" id="CAA7599611.1"/>
    </source>
</evidence>
<keyword evidence="2" id="KW-0378">Hydrolase</keyword>
<evidence type="ECO:0000313" key="4">
    <source>
        <dbReference type="Proteomes" id="UP001071230"/>
    </source>
</evidence>
<dbReference type="EMBL" id="LR746496">
    <property type="protein sequence ID" value="CAA7599611.1"/>
    <property type="molecule type" value="Genomic_DNA"/>
</dbReference>